<evidence type="ECO:0000313" key="15">
    <source>
        <dbReference type="Proteomes" id="UP000799539"/>
    </source>
</evidence>
<evidence type="ECO:0000256" key="4">
    <source>
        <dbReference type="ARBA" id="ARBA00012557"/>
    </source>
</evidence>
<keyword evidence="11" id="KW-0472">Membrane</keyword>
<keyword evidence="10" id="KW-1133">Transmembrane helix</keyword>
<evidence type="ECO:0000259" key="12">
    <source>
        <dbReference type="Pfam" id="PF00024"/>
    </source>
</evidence>
<dbReference type="InterPro" id="IPR003378">
    <property type="entry name" value="Fringe-like_glycosylTrfase"/>
</dbReference>
<keyword evidence="5" id="KW-0328">Glycosyltransferase</keyword>
<dbReference type="AlphaFoldDB" id="A0A6A6F987"/>
<keyword evidence="15" id="KW-1185">Reference proteome</keyword>
<protein>
    <recommendedName>
        <fullName evidence="4">N-acetylgalactosaminide beta-1,3-galactosyltransferase</fullName>
        <ecNumber evidence="4">2.4.1.122</ecNumber>
    </recommendedName>
</protein>
<evidence type="ECO:0000259" key="13">
    <source>
        <dbReference type="Pfam" id="PF02434"/>
    </source>
</evidence>
<gene>
    <name evidence="14" type="ORF">CERZMDRAFT_113671</name>
</gene>
<reference evidence="14" key="1">
    <citation type="journal article" date="2020" name="Stud. Mycol.">
        <title>101 Dothideomycetes genomes: a test case for predicting lifestyles and emergence of pathogens.</title>
        <authorList>
            <person name="Haridas S."/>
            <person name="Albert R."/>
            <person name="Binder M."/>
            <person name="Bloem J."/>
            <person name="Labutti K."/>
            <person name="Salamov A."/>
            <person name="Andreopoulos B."/>
            <person name="Baker S."/>
            <person name="Barry K."/>
            <person name="Bills G."/>
            <person name="Bluhm B."/>
            <person name="Cannon C."/>
            <person name="Castanera R."/>
            <person name="Culley D."/>
            <person name="Daum C."/>
            <person name="Ezra D."/>
            <person name="Gonzalez J."/>
            <person name="Henrissat B."/>
            <person name="Kuo A."/>
            <person name="Liang C."/>
            <person name="Lipzen A."/>
            <person name="Lutzoni F."/>
            <person name="Magnuson J."/>
            <person name="Mondo S."/>
            <person name="Nolan M."/>
            <person name="Ohm R."/>
            <person name="Pangilinan J."/>
            <person name="Park H.-J."/>
            <person name="Ramirez L."/>
            <person name="Alfaro M."/>
            <person name="Sun H."/>
            <person name="Tritt A."/>
            <person name="Yoshinaga Y."/>
            <person name="Zwiers L.-H."/>
            <person name="Turgeon B."/>
            <person name="Goodwin S."/>
            <person name="Spatafora J."/>
            <person name="Crous P."/>
            <person name="Grigoriev I."/>
        </authorList>
    </citation>
    <scope>NUCLEOTIDE SEQUENCE</scope>
    <source>
        <strain evidence="14">SCOH1-5</strain>
    </source>
</reference>
<evidence type="ECO:0000256" key="10">
    <source>
        <dbReference type="ARBA" id="ARBA00022989"/>
    </source>
</evidence>
<keyword evidence="8" id="KW-0547">Nucleotide-binding</keyword>
<evidence type="ECO:0000313" key="14">
    <source>
        <dbReference type="EMBL" id="KAF2209964.1"/>
    </source>
</evidence>
<comment type="pathway">
    <text evidence="2">Protein modification; protein glycosylation.</text>
</comment>
<comment type="similarity">
    <text evidence="3">Belongs to the glycosyltransferase 31 family. Beta3-Gal-T subfamily.</text>
</comment>
<proteinExistence type="inferred from homology"/>
<evidence type="ECO:0000256" key="7">
    <source>
        <dbReference type="ARBA" id="ARBA00022692"/>
    </source>
</evidence>
<feature type="domain" description="Apple" evidence="12">
    <location>
        <begin position="331"/>
        <end position="366"/>
    </location>
</feature>
<dbReference type="Gene3D" id="3.50.4.10">
    <property type="entry name" value="Hepatocyte Growth Factor"/>
    <property type="match status" value="1"/>
</dbReference>
<dbReference type="Proteomes" id="UP000799539">
    <property type="component" value="Unassembled WGS sequence"/>
</dbReference>
<evidence type="ECO:0000256" key="6">
    <source>
        <dbReference type="ARBA" id="ARBA00022679"/>
    </source>
</evidence>
<evidence type="ECO:0000256" key="1">
    <source>
        <dbReference type="ARBA" id="ARBA00004606"/>
    </source>
</evidence>
<dbReference type="PANTHER" id="PTHR23033">
    <property type="entry name" value="BETA1,3-GALACTOSYLTRANSFERASE"/>
    <property type="match status" value="1"/>
</dbReference>
<keyword evidence="6 14" id="KW-0808">Transferase</keyword>
<evidence type="ECO:0000256" key="3">
    <source>
        <dbReference type="ARBA" id="ARBA00006462"/>
    </source>
</evidence>
<feature type="domain" description="Fringe-like glycosyltransferase" evidence="13">
    <location>
        <begin position="139"/>
        <end position="238"/>
    </location>
</feature>
<dbReference type="InterPro" id="IPR026050">
    <property type="entry name" value="C1GALT1/C1GALT1_chp1"/>
</dbReference>
<keyword evidence="9" id="KW-0735">Signal-anchor</keyword>
<dbReference type="InterPro" id="IPR003609">
    <property type="entry name" value="Pan_app"/>
</dbReference>
<name>A0A6A6F987_9PEZI</name>
<dbReference type="Pfam" id="PF02434">
    <property type="entry name" value="Fringe"/>
    <property type="match status" value="1"/>
</dbReference>
<evidence type="ECO:0000256" key="5">
    <source>
        <dbReference type="ARBA" id="ARBA00022676"/>
    </source>
</evidence>
<organism evidence="14 15">
    <name type="scientific">Cercospora zeae-maydis SCOH1-5</name>
    <dbReference type="NCBI Taxonomy" id="717836"/>
    <lineage>
        <taxon>Eukaryota</taxon>
        <taxon>Fungi</taxon>
        <taxon>Dikarya</taxon>
        <taxon>Ascomycota</taxon>
        <taxon>Pezizomycotina</taxon>
        <taxon>Dothideomycetes</taxon>
        <taxon>Dothideomycetidae</taxon>
        <taxon>Mycosphaerellales</taxon>
        <taxon>Mycosphaerellaceae</taxon>
        <taxon>Cercospora</taxon>
    </lineage>
</organism>
<dbReference type="Gene3D" id="3.90.550.50">
    <property type="match status" value="1"/>
</dbReference>
<dbReference type="GO" id="GO:0016020">
    <property type="term" value="C:membrane"/>
    <property type="evidence" value="ECO:0007669"/>
    <property type="project" value="UniProtKB-SubCell"/>
</dbReference>
<dbReference type="Pfam" id="PF00024">
    <property type="entry name" value="PAN_1"/>
    <property type="match status" value="1"/>
</dbReference>
<dbReference type="PANTHER" id="PTHR23033:SF47">
    <property type="entry name" value="APPLE DOMAIN-CONTAINING PROTEIN-RELATED"/>
    <property type="match status" value="1"/>
</dbReference>
<comment type="subcellular location">
    <subcellularLocation>
        <location evidence="1">Membrane</location>
        <topology evidence="1">Single-pass type II membrane protein</topology>
    </subcellularLocation>
</comment>
<dbReference type="OrthoDB" id="414175at2759"/>
<dbReference type="GO" id="GO:0000166">
    <property type="term" value="F:nucleotide binding"/>
    <property type="evidence" value="ECO:0007669"/>
    <property type="project" value="UniProtKB-KW"/>
</dbReference>
<dbReference type="EMBL" id="ML992684">
    <property type="protein sequence ID" value="KAF2209964.1"/>
    <property type="molecule type" value="Genomic_DNA"/>
</dbReference>
<evidence type="ECO:0000256" key="8">
    <source>
        <dbReference type="ARBA" id="ARBA00022741"/>
    </source>
</evidence>
<dbReference type="EC" id="2.4.1.122" evidence="4"/>
<accession>A0A6A6F987</accession>
<evidence type="ECO:0000256" key="9">
    <source>
        <dbReference type="ARBA" id="ARBA00022968"/>
    </source>
</evidence>
<dbReference type="GO" id="GO:0016263">
    <property type="term" value="F:glycoprotein-N-acetylgalactosamine 3-beta-galactosyltransferase activity"/>
    <property type="evidence" value="ECO:0007669"/>
    <property type="project" value="UniProtKB-EC"/>
</dbReference>
<evidence type="ECO:0000256" key="11">
    <source>
        <dbReference type="ARBA" id="ARBA00023136"/>
    </source>
</evidence>
<evidence type="ECO:0000256" key="2">
    <source>
        <dbReference type="ARBA" id="ARBA00004922"/>
    </source>
</evidence>
<keyword evidence="7" id="KW-0812">Transmembrane</keyword>
<sequence length="412" mass="47694">MIRIAVTPLGCWDLPIADDTLVIIKTGSTELDDRFAVQLSTTLRCIPQYIIFSDLEETYRGERIYDALESVSSNIRDNNRDFELYRRLQAGGRAVLKVSELSGAPEAFSNDGGHQENAGWKLDKWKFMPMVNRTFYEYPDMKWYVFIEADTFLLWTMLQQYLSRLDHTKAIYAGSPSFIGDELFAHGGSGFLMSQPALRSVATYYATHKHEVEQLTEEYWAGDCVLGIIARRSGVQFHNIWPHFQGDYPGLLPYARADGRPVMDDKLREWCYPTISYHHMSSDMIRDFWHFEQSWAESHNPTETLLNKDIFRDFVMPQMMAEKADWDNLSDAEEADASNLDECRVQCEAQPECKQFSFQNATGKCNTRVDPRLGKPSNGTMSQWLWPRIQHFEQDMASCGAEGWREPFVWPW</sequence>